<name>A0A7X0J4F5_9SPHI</name>
<sequence length="85" mass="9725">MIILVTGCKKDNGDDTTVYKWRRDLYRASVKKDGPAILASSDPPVNLSIYISTDFVFLTEAKKNKQQDSIFKVSSRMLAYKYEKL</sequence>
<evidence type="ECO:0000313" key="2">
    <source>
        <dbReference type="Proteomes" id="UP000521017"/>
    </source>
</evidence>
<dbReference type="AlphaFoldDB" id="A0A7X0J4F5"/>
<gene>
    <name evidence="1" type="ORF">HDF25_003101</name>
</gene>
<dbReference type="Proteomes" id="UP000521017">
    <property type="component" value="Unassembled WGS sequence"/>
</dbReference>
<proteinExistence type="predicted"/>
<evidence type="ECO:0000313" key="1">
    <source>
        <dbReference type="EMBL" id="MBB6500938.1"/>
    </source>
</evidence>
<reference evidence="1 2" key="1">
    <citation type="submission" date="2020-08" db="EMBL/GenBank/DDBJ databases">
        <title>Genomic Encyclopedia of Type Strains, Phase IV (KMG-V): Genome sequencing to study the core and pangenomes of soil and plant-associated prokaryotes.</title>
        <authorList>
            <person name="Whitman W."/>
        </authorList>
    </citation>
    <scope>NUCLEOTIDE SEQUENCE [LARGE SCALE GENOMIC DNA]</scope>
    <source>
        <strain evidence="1 2">M2T3</strain>
    </source>
</reference>
<accession>A0A7X0J4F5</accession>
<comment type="caution">
    <text evidence="1">The sequence shown here is derived from an EMBL/GenBank/DDBJ whole genome shotgun (WGS) entry which is preliminary data.</text>
</comment>
<protein>
    <submittedName>
        <fullName evidence="1">Uncharacterized protein</fullName>
    </submittedName>
</protein>
<dbReference type="EMBL" id="JACHCC010000008">
    <property type="protein sequence ID" value="MBB6500938.1"/>
    <property type="molecule type" value="Genomic_DNA"/>
</dbReference>
<organism evidence="1 2">
    <name type="scientific">Pedobacter cryoconitis</name>
    <dbReference type="NCBI Taxonomy" id="188932"/>
    <lineage>
        <taxon>Bacteria</taxon>
        <taxon>Pseudomonadati</taxon>
        <taxon>Bacteroidota</taxon>
        <taxon>Sphingobacteriia</taxon>
        <taxon>Sphingobacteriales</taxon>
        <taxon>Sphingobacteriaceae</taxon>
        <taxon>Pedobacter</taxon>
    </lineage>
</organism>